<comment type="caution">
    <text evidence="3">The sequence shown here is derived from an EMBL/GenBank/DDBJ whole genome shotgun (WGS) entry which is preliminary data.</text>
</comment>
<feature type="transmembrane region" description="Helical" evidence="1">
    <location>
        <begin position="79"/>
        <end position="97"/>
    </location>
</feature>
<dbReference type="EMBL" id="PPTT01000034">
    <property type="protein sequence ID" value="RDB65979.1"/>
    <property type="molecule type" value="Genomic_DNA"/>
</dbReference>
<evidence type="ECO:0000313" key="4">
    <source>
        <dbReference type="Proteomes" id="UP000253817"/>
    </source>
</evidence>
<feature type="transmembrane region" description="Helical" evidence="1">
    <location>
        <begin position="43"/>
        <end position="67"/>
    </location>
</feature>
<reference evidence="3" key="3">
    <citation type="journal article" date="2019" name="Microbiol. Resour. Announc.">
        <title>Draft Genome Sequences of Type Strains of Gordonibacter faecihominis, Paraeggerthella hongkongensis, Parvibacter caecicola,Slackia equolifaciens, Slackia faecicanis, and Slackia isoflavoniconvertens.</title>
        <authorList>
            <person name="Danylec N."/>
            <person name="Stoll D.A."/>
            <person name="Dotsch A."/>
            <person name="Huch M."/>
        </authorList>
    </citation>
    <scope>NUCLEOTIDE SEQUENCE</scope>
    <source>
        <strain evidence="3">DSM 16107</strain>
    </source>
</reference>
<dbReference type="RefSeq" id="WP_114547561.1">
    <property type="nucleotide sequence ID" value="NZ_JAJCHC010000003.1"/>
</dbReference>
<dbReference type="Proteomes" id="UP000253817">
    <property type="component" value="Unassembled WGS sequence"/>
</dbReference>
<protein>
    <recommendedName>
        <fullName evidence="6">DUF3021 domain-containing protein</fullName>
    </recommendedName>
</protein>
<keyword evidence="4" id="KW-1185">Reference proteome</keyword>
<organism evidence="3 5">
    <name type="scientific">Eggerthella sinensis</name>
    <dbReference type="NCBI Taxonomy" id="242230"/>
    <lineage>
        <taxon>Bacteria</taxon>
        <taxon>Bacillati</taxon>
        <taxon>Actinomycetota</taxon>
        <taxon>Coriobacteriia</taxon>
        <taxon>Eggerthellales</taxon>
        <taxon>Eggerthellaceae</taxon>
        <taxon>Eggerthella</taxon>
    </lineage>
</organism>
<proteinExistence type="predicted"/>
<sequence length="147" mass="16372">MKAFLKQFALGTCVIFTIFMTLSLPMAYYYAGLSGADTQGLTITLTLLIACICFSFLQGFWFSGLIIKKLAYPLRLTGFAITGAGTLFACGWFGNWFPHEIEVVVSFFITFLAIFAIATIGYGIYFKKTAGSYDAALARYRETHKER</sequence>
<dbReference type="AlphaFoldDB" id="A0A3N0IZU9"/>
<dbReference type="EMBL" id="QICC01000022">
    <property type="protein sequence ID" value="RNM41960.1"/>
    <property type="molecule type" value="Genomic_DNA"/>
</dbReference>
<evidence type="ECO:0000256" key="1">
    <source>
        <dbReference type="SAM" id="Phobius"/>
    </source>
</evidence>
<evidence type="ECO:0008006" key="6">
    <source>
        <dbReference type="Google" id="ProtNLM"/>
    </source>
</evidence>
<evidence type="ECO:0000313" key="5">
    <source>
        <dbReference type="Proteomes" id="UP000270112"/>
    </source>
</evidence>
<feature type="transmembrane region" description="Helical" evidence="1">
    <location>
        <begin position="7"/>
        <end position="31"/>
    </location>
</feature>
<keyword evidence="1" id="KW-1133">Transmembrane helix</keyword>
<dbReference type="Proteomes" id="UP000270112">
    <property type="component" value="Unassembled WGS sequence"/>
</dbReference>
<dbReference type="OrthoDB" id="3192984at2"/>
<reference evidence="2 4" key="1">
    <citation type="journal article" date="2018" name="Elife">
        <title>Discovery and characterization of a prevalent human gut bacterial enzyme sufficient for the inactivation of a family of plant toxins.</title>
        <authorList>
            <person name="Koppel N."/>
            <person name="Bisanz J.E."/>
            <person name="Pandelia M.E."/>
            <person name="Turnbaugh P.J."/>
            <person name="Balskus E.P."/>
        </authorList>
    </citation>
    <scope>NUCLEOTIDE SEQUENCE [LARGE SCALE GENOMIC DNA]</scope>
    <source>
        <strain evidence="2 4">DSM 16107</strain>
    </source>
</reference>
<name>A0A3N0IZU9_9ACTN</name>
<keyword evidence="1" id="KW-0812">Transmembrane</keyword>
<keyword evidence="1" id="KW-0472">Membrane</keyword>
<evidence type="ECO:0000313" key="2">
    <source>
        <dbReference type="EMBL" id="RDB65979.1"/>
    </source>
</evidence>
<accession>A0A3N0IZU9</accession>
<evidence type="ECO:0000313" key="3">
    <source>
        <dbReference type="EMBL" id="RNM41960.1"/>
    </source>
</evidence>
<feature type="transmembrane region" description="Helical" evidence="1">
    <location>
        <begin position="103"/>
        <end position="125"/>
    </location>
</feature>
<reference evidence="5" key="2">
    <citation type="submission" date="2018-05" db="EMBL/GenBank/DDBJ databases">
        <title>Genome Sequencing of selected type strains of the family Eggerthellaceae.</title>
        <authorList>
            <person name="Danylec N."/>
            <person name="Stoll D.A."/>
            <person name="Doetsch A."/>
            <person name="Huch M."/>
        </authorList>
    </citation>
    <scope>NUCLEOTIDE SEQUENCE [LARGE SCALE GENOMIC DNA]</scope>
    <source>
        <strain evidence="5">DSM 16107</strain>
    </source>
</reference>
<gene>
    <name evidence="2" type="ORF">C1876_15150</name>
    <name evidence="3" type="ORF">DMP09_07100</name>
</gene>